<dbReference type="PATRIC" id="fig|1224163.3.peg.681"/>
<evidence type="ECO:0000256" key="1">
    <source>
        <dbReference type="SAM" id="Coils"/>
    </source>
</evidence>
<dbReference type="STRING" id="1224163.B841_03390"/>
<feature type="transmembrane region" description="Helical" evidence="2">
    <location>
        <begin position="29"/>
        <end position="47"/>
    </location>
</feature>
<evidence type="ECO:0000313" key="4">
    <source>
        <dbReference type="Proteomes" id="UP000015388"/>
    </source>
</evidence>
<organism evidence="3 4">
    <name type="scientific">Corynebacterium maris DSM 45190</name>
    <dbReference type="NCBI Taxonomy" id="1224163"/>
    <lineage>
        <taxon>Bacteria</taxon>
        <taxon>Bacillati</taxon>
        <taxon>Actinomycetota</taxon>
        <taxon>Actinomycetes</taxon>
        <taxon>Mycobacteriales</taxon>
        <taxon>Corynebacteriaceae</taxon>
        <taxon>Corynebacterium</taxon>
    </lineage>
</organism>
<gene>
    <name evidence="3" type="ORF">B841_03390</name>
</gene>
<dbReference type="KEGG" id="cmd:B841_03390"/>
<keyword evidence="4" id="KW-1185">Reference proteome</keyword>
<evidence type="ECO:0000256" key="2">
    <source>
        <dbReference type="SAM" id="Phobius"/>
    </source>
</evidence>
<dbReference type="Proteomes" id="UP000015388">
    <property type="component" value="Chromosome"/>
</dbReference>
<reference evidence="3 4" key="1">
    <citation type="submission" date="2012-11" db="EMBL/GenBank/DDBJ databases">
        <title>The complete genome sequence of Corynebacterium maris Coryn-1 (=DSM 45190).</title>
        <authorList>
            <person name="Schaffert L."/>
            <person name="Albersmeier A."/>
            <person name="Kalinowski J."/>
            <person name="Ruckert C."/>
        </authorList>
    </citation>
    <scope>NUCLEOTIDE SEQUENCE [LARGE SCALE GENOMIC DNA]</scope>
    <source>
        <strain evidence="4">Coryn-1</strain>
    </source>
</reference>
<keyword evidence="2" id="KW-0812">Transmembrane</keyword>
<evidence type="ECO:0000313" key="3">
    <source>
        <dbReference type="EMBL" id="AGS34161.1"/>
    </source>
</evidence>
<dbReference type="AlphaFoldDB" id="S5TGX5"/>
<sequence length="140" mass="15527">MLLVGLFIIGLVMWGIAIALQVLGVVLLIGGPVVGLLIAVYGWRGVWQRKKNQQRIDALQDMADDARRDLNDIHLELDFLSMTQGIGTDLNQTDQAELARLKLKASSAKELLNAAPTPQNLREALHQAEDVRLRSHRLLS</sequence>
<feature type="coiled-coil region" evidence="1">
    <location>
        <begin position="49"/>
        <end position="76"/>
    </location>
</feature>
<dbReference type="HOGENOM" id="CLU_1831808_0_0_11"/>
<protein>
    <submittedName>
        <fullName evidence="3">Uncharacterized protein</fullName>
    </submittedName>
</protein>
<keyword evidence="2" id="KW-0472">Membrane</keyword>
<accession>S5TGX5</accession>
<proteinExistence type="predicted"/>
<name>S5TGX5_9CORY</name>
<dbReference type="EMBL" id="CP003924">
    <property type="protein sequence ID" value="AGS34161.1"/>
    <property type="molecule type" value="Genomic_DNA"/>
</dbReference>
<keyword evidence="2" id="KW-1133">Transmembrane helix</keyword>
<keyword evidence="1" id="KW-0175">Coiled coil</keyword>